<dbReference type="InterPro" id="IPR010651">
    <property type="entry name" value="Sugar_transport"/>
</dbReference>
<sequence length="490" mass="50960">MAHCFACACVSWMQEETYPRVASLITGSSFVDLISEGTPGLLIVTKLMATNLLFGYSCCLIAGIGFAVNYLPVKSCDVGDGIFFSAAMSVGILLVGLLTGMFLTSTPNVEIPAFEPLAAAGGAMWMLGNLMCPYIIQTIGLGLGLTVWDLSNMLMGWVTGYLGLFGLPKEQDVKQPWANFVGLVLASVSLIFFSLASAFDDFEPAREVEIKNVNSEASTAASSCGDLPDIEDGQNVQKPTLKHGERGDAGSDCANRMKAMLGFSMAILAGVLFGSTFDLPMDLKNGIFGPDHSQHIMDYVLSHFIGIFAAASFALTVYITVRGKKSQLPRQLIVPSLVSGVIWGIAQVAWFQANIEAKTLAQDPHLRYSAVGASAGAAIVGAGGAATGLTTGSLLGAAVVFTFGLSIPFCAAVGGGAGLAVGAASGATAGALAGGATGYQAYNHRHEIRASANKTLEQVTTSADFVKARANAATSFLSERATVARARLMG</sequence>
<accession>A0A9P1G726</accession>
<dbReference type="InterPro" id="IPR012435">
    <property type="entry name" value="TMEM144"/>
</dbReference>
<comment type="caution">
    <text evidence="7">The sequence shown here is derived from an EMBL/GenBank/DDBJ whole genome shotgun (WGS) entry which is preliminary data.</text>
</comment>
<evidence type="ECO:0000313" key="7">
    <source>
        <dbReference type="EMBL" id="CAI4000145.1"/>
    </source>
</evidence>
<proteinExistence type="inferred from homology"/>
<dbReference type="EMBL" id="CAMXCT030002745">
    <property type="protein sequence ID" value="CAL4787457.1"/>
    <property type="molecule type" value="Genomic_DNA"/>
</dbReference>
<keyword evidence="4 6" id="KW-1133">Transmembrane helix</keyword>
<comment type="subcellular location">
    <subcellularLocation>
        <location evidence="1">Membrane</location>
        <topology evidence="1">Multi-pass membrane protein</topology>
    </subcellularLocation>
</comment>
<evidence type="ECO:0000256" key="5">
    <source>
        <dbReference type="ARBA" id="ARBA00023136"/>
    </source>
</evidence>
<comment type="similarity">
    <text evidence="2">Belongs to the TMEM144 family.</text>
</comment>
<dbReference type="GO" id="GO:0015144">
    <property type="term" value="F:carbohydrate transmembrane transporter activity"/>
    <property type="evidence" value="ECO:0007669"/>
    <property type="project" value="InterPro"/>
</dbReference>
<dbReference type="EMBL" id="CAMXCT010002745">
    <property type="protein sequence ID" value="CAI4000145.1"/>
    <property type="molecule type" value="Genomic_DNA"/>
</dbReference>
<dbReference type="PANTHER" id="PTHR16119">
    <property type="entry name" value="TRANSMEMBRANE PROTEIN 144"/>
    <property type="match status" value="1"/>
</dbReference>
<evidence type="ECO:0000256" key="2">
    <source>
        <dbReference type="ARBA" id="ARBA00005731"/>
    </source>
</evidence>
<evidence type="ECO:0000256" key="6">
    <source>
        <dbReference type="SAM" id="Phobius"/>
    </source>
</evidence>
<evidence type="ECO:0000256" key="1">
    <source>
        <dbReference type="ARBA" id="ARBA00004141"/>
    </source>
</evidence>
<dbReference type="Proteomes" id="UP001152797">
    <property type="component" value="Unassembled WGS sequence"/>
</dbReference>
<dbReference type="PANTHER" id="PTHR16119:SF17">
    <property type="entry name" value="TRANSMEMBRANE PROTEIN 144"/>
    <property type="match status" value="1"/>
</dbReference>
<dbReference type="GO" id="GO:0016020">
    <property type="term" value="C:membrane"/>
    <property type="evidence" value="ECO:0007669"/>
    <property type="project" value="UniProtKB-SubCell"/>
</dbReference>
<gene>
    <name evidence="7" type="ORF">C1SCF055_LOCUS26287</name>
</gene>
<organism evidence="7">
    <name type="scientific">Cladocopium goreaui</name>
    <dbReference type="NCBI Taxonomy" id="2562237"/>
    <lineage>
        <taxon>Eukaryota</taxon>
        <taxon>Sar</taxon>
        <taxon>Alveolata</taxon>
        <taxon>Dinophyceae</taxon>
        <taxon>Suessiales</taxon>
        <taxon>Symbiodiniaceae</taxon>
        <taxon>Cladocopium</taxon>
    </lineage>
</organism>
<keyword evidence="5 6" id="KW-0472">Membrane</keyword>
<feature type="transmembrane region" description="Helical" evidence="6">
    <location>
        <begin position="394"/>
        <end position="414"/>
    </location>
</feature>
<feature type="transmembrane region" description="Helical" evidence="6">
    <location>
        <begin position="143"/>
        <end position="165"/>
    </location>
</feature>
<dbReference type="OrthoDB" id="431170at2759"/>
<keyword evidence="9" id="KW-1185">Reference proteome</keyword>
<dbReference type="EMBL" id="CAMXCT020002745">
    <property type="protein sequence ID" value="CAL1153520.1"/>
    <property type="molecule type" value="Genomic_DNA"/>
</dbReference>
<feature type="non-terminal residue" evidence="7">
    <location>
        <position position="490"/>
    </location>
</feature>
<feature type="transmembrane region" description="Helical" evidence="6">
    <location>
        <begin position="177"/>
        <end position="199"/>
    </location>
</feature>
<keyword evidence="3 6" id="KW-0812">Transmembrane</keyword>
<feature type="transmembrane region" description="Helical" evidence="6">
    <location>
        <begin position="332"/>
        <end position="353"/>
    </location>
</feature>
<dbReference type="AlphaFoldDB" id="A0A9P1G726"/>
<feature type="transmembrane region" description="Helical" evidence="6">
    <location>
        <begin position="117"/>
        <end position="136"/>
    </location>
</feature>
<feature type="transmembrane region" description="Helical" evidence="6">
    <location>
        <begin position="83"/>
        <end position="105"/>
    </location>
</feature>
<evidence type="ECO:0000256" key="4">
    <source>
        <dbReference type="ARBA" id="ARBA00022989"/>
    </source>
</evidence>
<protein>
    <submittedName>
        <fullName evidence="8">Transmembrane protein 144</fullName>
    </submittedName>
</protein>
<feature type="transmembrane region" description="Helical" evidence="6">
    <location>
        <begin position="53"/>
        <end position="71"/>
    </location>
</feature>
<feature type="transmembrane region" description="Helical" evidence="6">
    <location>
        <begin position="420"/>
        <end position="439"/>
    </location>
</feature>
<reference evidence="8 9" key="2">
    <citation type="submission" date="2024-05" db="EMBL/GenBank/DDBJ databases">
        <authorList>
            <person name="Chen Y."/>
            <person name="Shah S."/>
            <person name="Dougan E. K."/>
            <person name="Thang M."/>
            <person name="Chan C."/>
        </authorList>
    </citation>
    <scope>NUCLEOTIDE SEQUENCE [LARGE SCALE GENOMIC DNA]</scope>
</reference>
<feature type="transmembrane region" description="Helical" evidence="6">
    <location>
        <begin position="299"/>
        <end position="320"/>
    </location>
</feature>
<name>A0A9P1G726_9DINO</name>
<dbReference type="Pfam" id="PF07857">
    <property type="entry name" value="TMEM144"/>
    <property type="match status" value="1"/>
</dbReference>
<feature type="transmembrane region" description="Helical" evidence="6">
    <location>
        <begin position="365"/>
        <end position="387"/>
    </location>
</feature>
<evidence type="ECO:0000313" key="9">
    <source>
        <dbReference type="Proteomes" id="UP001152797"/>
    </source>
</evidence>
<evidence type="ECO:0000313" key="8">
    <source>
        <dbReference type="EMBL" id="CAL4787457.1"/>
    </source>
</evidence>
<evidence type="ECO:0000256" key="3">
    <source>
        <dbReference type="ARBA" id="ARBA00022692"/>
    </source>
</evidence>
<reference evidence="7" key="1">
    <citation type="submission" date="2022-10" db="EMBL/GenBank/DDBJ databases">
        <authorList>
            <person name="Chen Y."/>
            <person name="Dougan E. K."/>
            <person name="Chan C."/>
            <person name="Rhodes N."/>
            <person name="Thang M."/>
        </authorList>
    </citation>
    <scope>NUCLEOTIDE SEQUENCE</scope>
</reference>
<feature type="transmembrane region" description="Helical" evidence="6">
    <location>
        <begin position="259"/>
        <end position="279"/>
    </location>
</feature>